<comment type="caution">
    <text evidence="1">The sequence shown here is derived from an EMBL/GenBank/DDBJ whole genome shotgun (WGS) entry which is preliminary data.</text>
</comment>
<accession>A0ACC2T4P4</accession>
<keyword evidence="2" id="KW-1185">Reference proteome</keyword>
<dbReference type="EMBL" id="QTSX02003622">
    <property type="protein sequence ID" value="KAJ9069580.1"/>
    <property type="molecule type" value="Genomic_DNA"/>
</dbReference>
<evidence type="ECO:0000313" key="1">
    <source>
        <dbReference type="EMBL" id="KAJ9069580.1"/>
    </source>
</evidence>
<organism evidence="1 2">
    <name type="scientific">Entomophthora muscae</name>
    <dbReference type="NCBI Taxonomy" id="34485"/>
    <lineage>
        <taxon>Eukaryota</taxon>
        <taxon>Fungi</taxon>
        <taxon>Fungi incertae sedis</taxon>
        <taxon>Zoopagomycota</taxon>
        <taxon>Entomophthoromycotina</taxon>
        <taxon>Entomophthoromycetes</taxon>
        <taxon>Entomophthorales</taxon>
        <taxon>Entomophthoraceae</taxon>
        <taxon>Entomophthora</taxon>
    </lineage>
</organism>
<dbReference type="Proteomes" id="UP001165960">
    <property type="component" value="Unassembled WGS sequence"/>
</dbReference>
<protein>
    <submittedName>
        <fullName evidence="1">Uncharacterized protein</fullName>
    </submittedName>
</protein>
<evidence type="ECO:0000313" key="2">
    <source>
        <dbReference type="Proteomes" id="UP001165960"/>
    </source>
</evidence>
<sequence>MKLVLLFAVSLVSAQEPSVEDSHAVYEGFYPNNIKTEMYTRTWVPIGKPVANLVFVHGQAEHVNRYNRVFSEFAKAGIKVHAFDQVGCGKTGKRANKLGGAMGMERVKLDIDDAIVRIHDGQTPLFLMGHSFKGGSTVLDYLARGNRRNLLYGALAASPDLALAPETQPTETQIKQLVDVASRNPQFRIFGKLDPSLLTRNRTEINLARRDPLIFSRCAAIQVRDTVIGGRYILDGGYTGIRVPRLMIVHGTADKITHFSTSEKLALTLKAQGTSKSVDFTPYPGGYHELHNDIIRDQVIANHVKWILAQARSYK</sequence>
<proteinExistence type="predicted"/>
<gene>
    <name evidence="1" type="ORF">DSO57_1017211</name>
</gene>
<name>A0ACC2T4P4_9FUNG</name>
<reference evidence="1" key="1">
    <citation type="submission" date="2022-04" db="EMBL/GenBank/DDBJ databases">
        <title>Genome of the entomopathogenic fungus Entomophthora muscae.</title>
        <authorList>
            <person name="Elya C."/>
            <person name="Lovett B.R."/>
            <person name="Lee E."/>
            <person name="Macias A.M."/>
            <person name="Hajek A.E."/>
            <person name="De Bivort B.L."/>
            <person name="Kasson M.T."/>
            <person name="De Fine Licht H.H."/>
            <person name="Stajich J.E."/>
        </authorList>
    </citation>
    <scope>NUCLEOTIDE SEQUENCE</scope>
    <source>
        <strain evidence="1">Berkeley</strain>
    </source>
</reference>